<feature type="domain" description="DUF6680" evidence="2">
    <location>
        <begin position="11"/>
        <end position="161"/>
    </location>
</feature>
<evidence type="ECO:0000259" key="2">
    <source>
        <dbReference type="Pfam" id="PF20385"/>
    </source>
</evidence>
<keyword evidence="1" id="KW-0472">Membrane</keyword>
<keyword evidence="4" id="KW-1185">Reference proteome</keyword>
<keyword evidence="1" id="KW-0812">Transmembrane</keyword>
<comment type="caution">
    <text evidence="3">The sequence shown here is derived from an EMBL/GenBank/DDBJ whole genome shotgun (WGS) entry which is preliminary data.</text>
</comment>
<gene>
    <name evidence="3" type="ORF">HNP32_003510</name>
</gene>
<evidence type="ECO:0000313" key="3">
    <source>
        <dbReference type="EMBL" id="MBB4799750.1"/>
    </source>
</evidence>
<keyword evidence="1" id="KW-1133">Transmembrane helix</keyword>
<sequence length="184" mass="20466">MPTDPTYLGLTATNWILVAATLIGPIAAVVITMMAERRRAKHQHRSNIVQTILNTRMRANDVQYQMAIMAVAVEYRDDAEVMAAHRAYMNHVAIEPGEGHEQAHNTQTGQKLVALLKLLFDRIGTKFSEADIDKMSYHTKGVGMQDDLLHAALFGMVRVANALERQEQILAASVGKDDEPETKQ</sequence>
<dbReference type="InterPro" id="IPR046502">
    <property type="entry name" value="DUF6680"/>
</dbReference>
<dbReference type="Proteomes" id="UP000539957">
    <property type="component" value="Unassembled WGS sequence"/>
</dbReference>
<dbReference type="Pfam" id="PF20385">
    <property type="entry name" value="DUF6680"/>
    <property type="match status" value="1"/>
</dbReference>
<evidence type="ECO:0000313" key="4">
    <source>
        <dbReference type="Proteomes" id="UP000539957"/>
    </source>
</evidence>
<dbReference type="EMBL" id="JACHKY010000007">
    <property type="protein sequence ID" value="MBB4799750.1"/>
    <property type="molecule type" value="Genomic_DNA"/>
</dbReference>
<protein>
    <recommendedName>
        <fullName evidence="2">DUF6680 domain-containing protein</fullName>
    </recommendedName>
</protein>
<reference evidence="3 4" key="1">
    <citation type="submission" date="2020-08" db="EMBL/GenBank/DDBJ databases">
        <title>Functional genomics of gut bacteria from endangered species of beetles.</title>
        <authorList>
            <person name="Carlos-Shanley C."/>
        </authorList>
    </citation>
    <scope>NUCLEOTIDE SEQUENCE [LARGE SCALE GENOMIC DNA]</scope>
    <source>
        <strain evidence="3 4">S00123</strain>
    </source>
</reference>
<organism evidence="3 4">
    <name type="scientific">Brevundimonas bullata</name>
    <dbReference type="NCBI Taxonomy" id="13160"/>
    <lineage>
        <taxon>Bacteria</taxon>
        <taxon>Pseudomonadati</taxon>
        <taxon>Pseudomonadota</taxon>
        <taxon>Alphaproteobacteria</taxon>
        <taxon>Caulobacterales</taxon>
        <taxon>Caulobacteraceae</taxon>
        <taxon>Brevundimonas</taxon>
    </lineage>
</organism>
<evidence type="ECO:0000256" key="1">
    <source>
        <dbReference type="SAM" id="Phobius"/>
    </source>
</evidence>
<dbReference type="AlphaFoldDB" id="A0A7W7ISJ6"/>
<accession>A0A7W7ISJ6</accession>
<name>A0A7W7ISJ6_9CAUL</name>
<feature type="transmembrane region" description="Helical" evidence="1">
    <location>
        <begin position="12"/>
        <end position="35"/>
    </location>
</feature>
<proteinExistence type="predicted"/>
<dbReference type="RefSeq" id="WP_184273609.1">
    <property type="nucleotide sequence ID" value="NZ_JACHKY010000007.1"/>
</dbReference>